<proteinExistence type="predicted"/>
<evidence type="ECO:0000313" key="1">
    <source>
        <dbReference type="EMBL" id="MBW84836.1"/>
    </source>
</evidence>
<protein>
    <submittedName>
        <fullName evidence="1">Uncharacterized protein</fullName>
    </submittedName>
</protein>
<name>A0A2P2IUD8_RHIMU</name>
<dbReference type="AlphaFoldDB" id="A0A2P2IUD8"/>
<dbReference type="EMBL" id="GGEC01004353">
    <property type="protein sequence ID" value="MBW84836.1"/>
    <property type="molecule type" value="Transcribed_RNA"/>
</dbReference>
<organism evidence="1">
    <name type="scientific">Rhizophora mucronata</name>
    <name type="common">Asiatic mangrove</name>
    <dbReference type="NCBI Taxonomy" id="61149"/>
    <lineage>
        <taxon>Eukaryota</taxon>
        <taxon>Viridiplantae</taxon>
        <taxon>Streptophyta</taxon>
        <taxon>Embryophyta</taxon>
        <taxon>Tracheophyta</taxon>
        <taxon>Spermatophyta</taxon>
        <taxon>Magnoliopsida</taxon>
        <taxon>eudicotyledons</taxon>
        <taxon>Gunneridae</taxon>
        <taxon>Pentapetalae</taxon>
        <taxon>rosids</taxon>
        <taxon>fabids</taxon>
        <taxon>Malpighiales</taxon>
        <taxon>Rhizophoraceae</taxon>
        <taxon>Rhizophora</taxon>
    </lineage>
</organism>
<sequence>MWQFKYKVVSSGYLRWYKTVMWIFICSNHKMKQEGTKPLHIKEYPRPYHLATCLALYGWKKWGKGHDTLAH</sequence>
<reference evidence="1" key="1">
    <citation type="submission" date="2018-02" db="EMBL/GenBank/DDBJ databases">
        <title>Rhizophora mucronata_Transcriptome.</title>
        <authorList>
            <person name="Meera S.P."/>
            <person name="Sreeshan A."/>
            <person name="Augustine A."/>
        </authorList>
    </citation>
    <scope>NUCLEOTIDE SEQUENCE</scope>
    <source>
        <tissue evidence="1">Leaf</tissue>
    </source>
</reference>
<accession>A0A2P2IUD8</accession>